<accession>A0A0N5D093</accession>
<name>A0A0N5D093_THECL</name>
<reference evidence="1 2" key="2">
    <citation type="submission" date="2018-11" db="EMBL/GenBank/DDBJ databases">
        <authorList>
            <consortium name="Pathogen Informatics"/>
        </authorList>
    </citation>
    <scope>NUCLEOTIDE SEQUENCE [LARGE SCALE GENOMIC DNA]</scope>
</reference>
<gene>
    <name evidence="1" type="ORF">TCLT_LOCUS6196</name>
</gene>
<reference evidence="3" key="1">
    <citation type="submission" date="2017-02" db="UniProtKB">
        <authorList>
            <consortium name="WormBaseParasite"/>
        </authorList>
    </citation>
    <scope>IDENTIFICATION</scope>
</reference>
<evidence type="ECO:0000313" key="2">
    <source>
        <dbReference type="Proteomes" id="UP000276776"/>
    </source>
</evidence>
<proteinExistence type="predicted"/>
<evidence type="ECO:0000313" key="3">
    <source>
        <dbReference type="WBParaSite" id="TCLT_0000620701-mRNA-1"/>
    </source>
</evidence>
<sequence length="138" mass="16182">MHDSVAKVEKLVADMTHQLIASANRDEYIEVELKMLFGKFVKKPVKIRQQRFAYFISEQYIFITISTKRGIQACVEASCLDSSDFVCAIHQWLCQIFTFKSLRSNFSDYNVYKLIQHMGRHQINWAVSFYLHRNCTSS</sequence>
<dbReference type="Proteomes" id="UP000276776">
    <property type="component" value="Unassembled WGS sequence"/>
</dbReference>
<dbReference type="WBParaSite" id="TCLT_0000620701-mRNA-1">
    <property type="protein sequence ID" value="TCLT_0000620701-mRNA-1"/>
    <property type="gene ID" value="TCLT_0000620701"/>
</dbReference>
<dbReference type="OrthoDB" id="5832821at2759"/>
<dbReference type="AlphaFoldDB" id="A0A0N5D093"/>
<keyword evidence="2" id="KW-1185">Reference proteome</keyword>
<dbReference type="EMBL" id="UYYF01004397">
    <property type="protein sequence ID" value="VDN03526.1"/>
    <property type="molecule type" value="Genomic_DNA"/>
</dbReference>
<organism evidence="3">
    <name type="scientific">Thelazia callipaeda</name>
    <name type="common">Oriental eyeworm</name>
    <name type="synonym">Parasitic nematode</name>
    <dbReference type="NCBI Taxonomy" id="103827"/>
    <lineage>
        <taxon>Eukaryota</taxon>
        <taxon>Metazoa</taxon>
        <taxon>Ecdysozoa</taxon>
        <taxon>Nematoda</taxon>
        <taxon>Chromadorea</taxon>
        <taxon>Rhabditida</taxon>
        <taxon>Spirurina</taxon>
        <taxon>Spiruromorpha</taxon>
        <taxon>Thelazioidea</taxon>
        <taxon>Thelaziidae</taxon>
        <taxon>Thelazia</taxon>
    </lineage>
</organism>
<protein>
    <submittedName>
        <fullName evidence="3">Cystatin domain-containing protein</fullName>
    </submittedName>
</protein>
<evidence type="ECO:0000313" key="1">
    <source>
        <dbReference type="EMBL" id="VDN03526.1"/>
    </source>
</evidence>